<dbReference type="Proteomes" id="UP000199647">
    <property type="component" value="Unassembled WGS sequence"/>
</dbReference>
<dbReference type="EMBL" id="FOFG01000003">
    <property type="protein sequence ID" value="SEQ18873.1"/>
    <property type="molecule type" value="Genomic_DNA"/>
</dbReference>
<organism evidence="4 5">
    <name type="scientific">Faunimonas pinastri</name>
    <dbReference type="NCBI Taxonomy" id="1855383"/>
    <lineage>
        <taxon>Bacteria</taxon>
        <taxon>Pseudomonadati</taxon>
        <taxon>Pseudomonadota</taxon>
        <taxon>Alphaproteobacteria</taxon>
        <taxon>Hyphomicrobiales</taxon>
        <taxon>Afifellaceae</taxon>
        <taxon>Faunimonas</taxon>
    </lineage>
</organism>
<keyword evidence="1" id="KW-0805">Transcription regulation</keyword>
<dbReference type="GO" id="GO:0003677">
    <property type="term" value="F:DNA binding"/>
    <property type="evidence" value="ECO:0007669"/>
    <property type="project" value="UniProtKB-KW"/>
</dbReference>
<proteinExistence type="predicted"/>
<reference evidence="4 5" key="1">
    <citation type="submission" date="2016-10" db="EMBL/GenBank/DDBJ databases">
        <authorList>
            <person name="de Groot N.N."/>
        </authorList>
    </citation>
    <scope>NUCLEOTIDE SEQUENCE [LARGE SCALE GENOMIC DNA]</scope>
    <source>
        <strain evidence="4 5">A52C2</strain>
    </source>
</reference>
<gene>
    <name evidence="4" type="ORF">SAMN05216548_10321</name>
</gene>
<evidence type="ECO:0000313" key="4">
    <source>
        <dbReference type="EMBL" id="SEQ18873.1"/>
    </source>
</evidence>
<evidence type="ECO:0000313" key="5">
    <source>
        <dbReference type="Proteomes" id="UP000199647"/>
    </source>
</evidence>
<evidence type="ECO:0000256" key="1">
    <source>
        <dbReference type="ARBA" id="ARBA00023015"/>
    </source>
</evidence>
<keyword evidence="3" id="KW-0804">Transcription</keyword>
<dbReference type="AlphaFoldDB" id="A0A1H9E120"/>
<dbReference type="SUPFAM" id="SSF48008">
    <property type="entry name" value="GntR ligand-binding domain-like"/>
    <property type="match status" value="1"/>
</dbReference>
<evidence type="ECO:0000256" key="2">
    <source>
        <dbReference type="ARBA" id="ARBA00023125"/>
    </source>
</evidence>
<dbReference type="InterPro" id="IPR008920">
    <property type="entry name" value="TF_FadR/GntR_C"/>
</dbReference>
<name>A0A1H9E120_9HYPH</name>
<evidence type="ECO:0000256" key="3">
    <source>
        <dbReference type="ARBA" id="ARBA00023163"/>
    </source>
</evidence>
<keyword evidence="5" id="KW-1185">Reference proteome</keyword>
<dbReference type="Gene3D" id="1.20.120.530">
    <property type="entry name" value="GntR ligand-binding domain-like"/>
    <property type="match status" value="1"/>
</dbReference>
<sequence>MRVAGCELAWTAIAFVCADLERVEFLIGRQPDHLRAILHEHRAILTGLLSGRPAETAKIADRHIRNIETDLLRYGRDHPFVA</sequence>
<keyword evidence="2" id="KW-0238">DNA-binding</keyword>
<accession>A0A1H9E120</accession>
<protein>
    <submittedName>
        <fullName evidence="4">FCD domain-containing protein</fullName>
    </submittedName>
</protein>